<feature type="transmembrane region" description="Helical" evidence="1">
    <location>
        <begin position="136"/>
        <end position="156"/>
    </location>
</feature>
<feature type="transmembrane region" description="Helical" evidence="1">
    <location>
        <begin position="24"/>
        <end position="44"/>
    </location>
</feature>
<dbReference type="GO" id="GO:0005886">
    <property type="term" value="C:plasma membrane"/>
    <property type="evidence" value="ECO:0007669"/>
    <property type="project" value="TreeGrafter"/>
</dbReference>
<proteinExistence type="evidence at transcript level"/>
<sequence length="169" mass="19720">MVVLKTCWTPFIWNNDVKSGSRCCAAYTIAMSVILMTFTIYMMCGGDSTQLYLPLFETDIRGSMQFWGGTFLVYYILLILSSISMIVGIDKVHRGLMLPWLILMSIAIAFQALFGLWLLYGYYIYLEVVVPALMNWLWMAYNMYCWLCVFSQYQIIYEMQTPNIELLYP</sequence>
<dbReference type="GO" id="GO:0035159">
    <property type="term" value="P:regulation of tube length, open tracheal system"/>
    <property type="evidence" value="ECO:0007669"/>
    <property type="project" value="TreeGrafter"/>
</dbReference>
<organism evidence="2">
    <name type="scientific">Rhodnius neglectus</name>
    <dbReference type="NCBI Taxonomy" id="72488"/>
    <lineage>
        <taxon>Eukaryota</taxon>
        <taxon>Metazoa</taxon>
        <taxon>Ecdysozoa</taxon>
        <taxon>Arthropoda</taxon>
        <taxon>Hexapoda</taxon>
        <taxon>Insecta</taxon>
        <taxon>Pterygota</taxon>
        <taxon>Neoptera</taxon>
        <taxon>Paraneoptera</taxon>
        <taxon>Hemiptera</taxon>
        <taxon>Heteroptera</taxon>
        <taxon>Panheteroptera</taxon>
        <taxon>Cimicomorpha</taxon>
        <taxon>Reduviidae</taxon>
        <taxon>Triatominae</taxon>
        <taxon>Rhodnius</taxon>
    </lineage>
</organism>
<evidence type="ECO:0000313" key="2">
    <source>
        <dbReference type="EMBL" id="JAI55491.1"/>
    </source>
</evidence>
<dbReference type="PANTHER" id="PTHR36694">
    <property type="entry name" value="PASIFLORA 1, ISOFORM A-RELATED"/>
    <property type="match status" value="1"/>
</dbReference>
<dbReference type="GO" id="GO:0019991">
    <property type="term" value="P:septate junction assembly"/>
    <property type="evidence" value="ECO:0007669"/>
    <property type="project" value="TreeGrafter"/>
</dbReference>
<evidence type="ECO:0000256" key="1">
    <source>
        <dbReference type="SAM" id="Phobius"/>
    </source>
</evidence>
<dbReference type="InterPro" id="IPR031720">
    <property type="entry name" value="DUF4728"/>
</dbReference>
<accession>A0A0P4VU00</accession>
<dbReference type="GO" id="GO:0060857">
    <property type="term" value="P:establishment of glial blood-brain barrier"/>
    <property type="evidence" value="ECO:0007669"/>
    <property type="project" value="TreeGrafter"/>
</dbReference>
<protein>
    <submittedName>
        <fullName evidence="2">Putative conserved plasma membrane protein</fullName>
    </submittedName>
</protein>
<dbReference type="Pfam" id="PF15860">
    <property type="entry name" value="DUF4728"/>
    <property type="match status" value="1"/>
</dbReference>
<dbReference type="PANTHER" id="PTHR36694:SF11">
    <property type="entry name" value="LP21121P-RELATED"/>
    <property type="match status" value="1"/>
</dbReference>
<dbReference type="AlphaFoldDB" id="A0A0P4VU00"/>
<keyword evidence="1" id="KW-0812">Transmembrane</keyword>
<name>A0A0P4VU00_9HEMI</name>
<feature type="transmembrane region" description="Helical" evidence="1">
    <location>
        <begin position="100"/>
        <end position="124"/>
    </location>
</feature>
<keyword evidence="1" id="KW-1133">Transmembrane helix</keyword>
<dbReference type="EMBL" id="GDKW01001104">
    <property type="protein sequence ID" value="JAI55491.1"/>
    <property type="molecule type" value="mRNA"/>
</dbReference>
<reference evidence="2" key="1">
    <citation type="journal article" date="2016" name="PLoS Negl. Trop. Dis.">
        <title>A Deep Insight into the Sialome of Rhodnius neglectus, a Vector of Chagas Disease.</title>
        <authorList>
            <person name="Santiago P.B."/>
            <person name="Assumpcao T.C."/>
            <person name="Araujo C.N."/>
            <person name="Bastos I.M."/>
            <person name="Neves D."/>
            <person name="Silva I.G."/>
            <person name="Charneau S."/>
            <person name="Queiroz R.M."/>
            <person name="Raiol T."/>
            <person name="Oliveira J.V."/>
            <person name="Sousa M.V."/>
            <person name="Calvo E."/>
            <person name="Ribeiro J.M."/>
            <person name="Santana J.M."/>
        </authorList>
    </citation>
    <scope>NUCLEOTIDE SEQUENCE</scope>
    <source>
        <tissue evidence="2">Salivary glands</tissue>
    </source>
</reference>
<keyword evidence="1" id="KW-0472">Membrane</keyword>
<feature type="transmembrane region" description="Helical" evidence="1">
    <location>
        <begin position="64"/>
        <end position="88"/>
    </location>
</feature>